<dbReference type="EMBL" id="JAEEGC010000028">
    <property type="protein sequence ID" value="MBV7272650.1"/>
    <property type="molecule type" value="Genomic_DNA"/>
</dbReference>
<evidence type="ECO:0000256" key="1">
    <source>
        <dbReference type="ARBA" id="ARBA00022729"/>
    </source>
</evidence>
<evidence type="ECO:0000313" key="4">
    <source>
        <dbReference type="EMBL" id="MBV7272650.1"/>
    </source>
</evidence>
<evidence type="ECO:0000313" key="5">
    <source>
        <dbReference type="Proteomes" id="UP000694308"/>
    </source>
</evidence>
<dbReference type="Pfam" id="PF13205">
    <property type="entry name" value="Big_5"/>
    <property type="match status" value="1"/>
</dbReference>
<protein>
    <recommendedName>
        <fullName evidence="3">SbsA Ig-like domain-containing protein</fullName>
    </recommendedName>
</protein>
<evidence type="ECO:0000259" key="3">
    <source>
        <dbReference type="Pfam" id="PF13205"/>
    </source>
</evidence>
<dbReference type="Proteomes" id="UP000694308">
    <property type="component" value="Unassembled WGS sequence"/>
</dbReference>
<proteinExistence type="predicted"/>
<comment type="caution">
    <text evidence="4">The sequence shown here is derived from an EMBL/GenBank/DDBJ whole genome shotgun (WGS) entry which is preliminary data.</text>
</comment>
<reference evidence="4" key="1">
    <citation type="submission" date="2020-12" db="EMBL/GenBank/DDBJ databases">
        <title>Clostridium thailandense sp. nov., a novel acetogenic bacterium isolated from peat land soil in Thailand.</title>
        <authorList>
            <person name="Chaikitkaew S."/>
            <person name="Birkeland N.K."/>
        </authorList>
    </citation>
    <scope>NUCLEOTIDE SEQUENCE</scope>
    <source>
        <strain evidence="4">PL3</strain>
    </source>
</reference>
<name>A0A949TWB0_9CLOT</name>
<organism evidence="4 5">
    <name type="scientific">Clostridium thailandense</name>
    <dbReference type="NCBI Taxonomy" id="2794346"/>
    <lineage>
        <taxon>Bacteria</taxon>
        <taxon>Bacillati</taxon>
        <taxon>Bacillota</taxon>
        <taxon>Clostridia</taxon>
        <taxon>Eubacteriales</taxon>
        <taxon>Clostridiaceae</taxon>
        <taxon>Clostridium</taxon>
    </lineage>
</organism>
<feature type="chain" id="PRO_5037326739" description="SbsA Ig-like domain-containing protein" evidence="2">
    <location>
        <begin position="30"/>
        <end position="462"/>
    </location>
</feature>
<evidence type="ECO:0000256" key="2">
    <source>
        <dbReference type="SAM" id="SignalP"/>
    </source>
</evidence>
<dbReference type="AlphaFoldDB" id="A0A949TWB0"/>
<accession>A0A949TWB0</accession>
<dbReference type="InterPro" id="IPR032812">
    <property type="entry name" value="SbsA_Ig"/>
</dbReference>
<keyword evidence="5" id="KW-1185">Reference proteome</keyword>
<sequence length="462" mass="51018">MKIIKNRVYLFLCAFLLCFCSLTNVKVQASSTADNGNKFVQLPSQSDVSLNKKWTINFNSQATTDKIEAVVIQKDSQFIPVTVDMSDKSITVQPVNPYSENSQYTLKLFLSNGKKYSLSFTTEKISGTNPKVSSVQLDTMGNIYVNFDRPMSQQSAFVSSKWEINGRSLSDMGFKESDFGIKNNNMTIILNNLKSYFTTGTNVLYIDSSVVDTYGNGLEKDTRLSFEYAPNTDNTKASMQNNSFKLSYFGNDIKAEFQFDKELGQVNYSDFTVAGEQPDYAEFSGKTASLIFKADSKDSNGLNKVDVIKAQGVNALLSSIQSPTTQDSNGVTINYIAPVKVYQYLLAPKIVSDKCYATRSGSIVIKFDENIDSNSPIKTDDFFITGDYGLSLKVSKAEINSNTNEITLTCDMNDSDTAQSFASNTSIDLRIASAADIRGIKDQSGNYASYVSPNIKMSVTIK</sequence>
<keyword evidence="1 2" id="KW-0732">Signal</keyword>
<feature type="domain" description="SbsA Ig-like" evidence="3">
    <location>
        <begin position="45"/>
        <end position="122"/>
    </location>
</feature>
<gene>
    <name evidence="4" type="ORF">I6U48_06920</name>
</gene>
<dbReference type="RefSeq" id="WP_218319686.1">
    <property type="nucleotide sequence ID" value="NZ_JAEEGC010000028.1"/>
</dbReference>
<feature type="signal peptide" evidence="2">
    <location>
        <begin position="1"/>
        <end position="29"/>
    </location>
</feature>